<dbReference type="PANTHER" id="PTHR16305">
    <property type="entry name" value="TESTICULAR SOLUBLE ADENYLYL CYCLASE"/>
    <property type="match status" value="1"/>
</dbReference>
<comment type="caution">
    <text evidence="3">The sequence shown here is derived from an EMBL/GenBank/DDBJ whole genome shotgun (WGS) entry which is preliminary data.</text>
</comment>
<evidence type="ECO:0000256" key="1">
    <source>
        <dbReference type="ARBA" id="ARBA00022741"/>
    </source>
</evidence>
<reference evidence="3" key="1">
    <citation type="journal article" date="2015" name="Nature">
        <title>Complex archaea that bridge the gap between prokaryotes and eukaryotes.</title>
        <authorList>
            <person name="Spang A."/>
            <person name="Saw J.H."/>
            <person name="Jorgensen S.L."/>
            <person name="Zaremba-Niedzwiedzka K."/>
            <person name="Martijn J."/>
            <person name="Lind A.E."/>
            <person name="van Eijk R."/>
            <person name="Schleper C."/>
            <person name="Guy L."/>
            <person name="Ettema T.J."/>
        </authorList>
    </citation>
    <scope>NUCLEOTIDE SEQUENCE</scope>
</reference>
<gene>
    <name evidence="3" type="ORF">LCGC14_2260360</name>
</gene>
<dbReference type="InterPro" id="IPR011990">
    <property type="entry name" value="TPR-like_helical_dom_sf"/>
</dbReference>
<dbReference type="GO" id="GO:0005524">
    <property type="term" value="F:ATP binding"/>
    <property type="evidence" value="ECO:0007669"/>
    <property type="project" value="UniProtKB-KW"/>
</dbReference>
<feature type="non-terminal residue" evidence="3">
    <location>
        <position position="1"/>
    </location>
</feature>
<dbReference type="PANTHER" id="PTHR16305:SF28">
    <property type="entry name" value="GUANYLATE CYCLASE DOMAIN-CONTAINING PROTEIN"/>
    <property type="match status" value="1"/>
</dbReference>
<dbReference type="SUPFAM" id="SSF48452">
    <property type="entry name" value="TPR-like"/>
    <property type="match status" value="2"/>
</dbReference>
<dbReference type="GO" id="GO:0005737">
    <property type="term" value="C:cytoplasm"/>
    <property type="evidence" value="ECO:0007669"/>
    <property type="project" value="TreeGrafter"/>
</dbReference>
<evidence type="ECO:0000256" key="2">
    <source>
        <dbReference type="ARBA" id="ARBA00022840"/>
    </source>
</evidence>
<sequence>VEALLEQSSVDENLKKLVLGKAGGNPLFVEELTHSLLDTGAIGKSGGTYVLTKKISDIEVPDSLQAVIAARIDRLEETLKHVLQVASVIGREFAFRVLKEILKMKEELRQHLANLQGLEFVYEKTLFPELEYIFKHAMTQEVAYSNLLLQRRKDFHRLAAEAIEKLYAETLQEHLGPLAFHFYRAEAWEKAFKYLTAAGERARFAYAAREAIDYFDKAVEVSRKIPDAVSKEQLMQLYESRGRTWQVLMEVEKAADDFQNEITLLRELGDKKKEAQALINLANCYGTVGGLADIDKVREYFDKAHKLIKETGDAAGEVRYQIFVGSSMIASSGLIAEGEAHLQKAIDTCRKVGNKRGMGPAIGFLGLGHMFLGNFETGMKKVIESREIAREIGNHFLLVSSFHWSILGHAGLGEYDEAFKDLEDLLNGSNEIGSQHLIALVSNHYGWIYNELCNFKKAIVYDQNGVDISQRLEDWECEIFSLLNLVGDHISLGDYDKAQHYLDEVQKKRELKWYRTRQWRYGMHYSRYMSELSLLKGDYPKAMEFAEDTLAQGQHTAAKKYISMGFKLKGQVLTELERITEAAECFEKGMDLADQM</sequence>
<dbReference type="GO" id="GO:0004016">
    <property type="term" value="F:adenylate cyclase activity"/>
    <property type="evidence" value="ECO:0007669"/>
    <property type="project" value="TreeGrafter"/>
</dbReference>
<evidence type="ECO:0008006" key="4">
    <source>
        <dbReference type="Google" id="ProtNLM"/>
    </source>
</evidence>
<accession>A0A0F9CZW1</accession>
<dbReference type="EMBL" id="LAZR01031017">
    <property type="protein sequence ID" value="KKL54943.1"/>
    <property type="molecule type" value="Genomic_DNA"/>
</dbReference>
<protein>
    <recommendedName>
        <fullName evidence="4">MalT-like TPR region domain-containing protein</fullName>
    </recommendedName>
</protein>
<name>A0A0F9CZW1_9ZZZZ</name>
<proteinExistence type="predicted"/>
<organism evidence="3">
    <name type="scientific">marine sediment metagenome</name>
    <dbReference type="NCBI Taxonomy" id="412755"/>
    <lineage>
        <taxon>unclassified sequences</taxon>
        <taxon>metagenomes</taxon>
        <taxon>ecological metagenomes</taxon>
    </lineage>
</organism>
<evidence type="ECO:0000313" key="3">
    <source>
        <dbReference type="EMBL" id="KKL54943.1"/>
    </source>
</evidence>
<feature type="non-terminal residue" evidence="3">
    <location>
        <position position="596"/>
    </location>
</feature>
<keyword evidence="1" id="KW-0547">Nucleotide-binding</keyword>
<dbReference type="Gene3D" id="1.25.40.10">
    <property type="entry name" value="Tetratricopeptide repeat domain"/>
    <property type="match status" value="1"/>
</dbReference>
<keyword evidence="2" id="KW-0067">ATP-binding</keyword>
<dbReference type="AlphaFoldDB" id="A0A0F9CZW1"/>